<dbReference type="HOGENOM" id="CLU_2893115_0_0_2"/>
<evidence type="ECO:0000313" key="5">
    <source>
        <dbReference type="Proteomes" id="UP000002698"/>
    </source>
</evidence>
<evidence type="ECO:0000259" key="3">
    <source>
        <dbReference type="Pfam" id="PF23994"/>
    </source>
</evidence>
<dbReference type="Proteomes" id="UP000002698">
    <property type="component" value="Chromosome"/>
</dbReference>
<dbReference type="Pfam" id="PF23994">
    <property type="entry name" value="DUF7312"/>
    <property type="match status" value="1"/>
</dbReference>
<keyword evidence="2" id="KW-1133">Transmembrane helix</keyword>
<dbReference type="STRING" id="348780.NP_1190A"/>
<feature type="domain" description="DUF7312" evidence="3">
    <location>
        <begin position="9"/>
        <end position="67"/>
    </location>
</feature>
<feature type="compositionally biased region" description="Acidic residues" evidence="1">
    <location>
        <begin position="1"/>
        <end position="28"/>
    </location>
</feature>
<dbReference type="GeneID" id="3701080"/>
<feature type="region of interest" description="Disordered" evidence="1">
    <location>
        <begin position="1"/>
        <end position="41"/>
    </location>
</feature>
<dbReference type="EnsemblBacteria" id="CAI48686">
    <property type="protein sequence ID" value="CAI48686"/>
    <property type="gene ID" value="NP_1190A"/>
</dbReference>
<dbReference type="EMBL" id="CR936257">
    <property type="protein sequence ID" value="CAI48686.1"/>
    <property type="molecule type" value="Genomic_DNA"/>
</dbReference>
<keyword evidence="2" id="KW-0472">Membrane</keyword>
<dbReference type="KEGG" id="nph:NP_1190A"/>
<keyword evidence="2" id="KW-0812">Transmembrane</keyword>
<evidence type="ECO:0000256" key="1">
    <source>
        <dbReference type="SAM" id="MobiDB-lite"/>
    </source>
</evidence>
<gene>
    <name evidence="4" type="ordered locus">NP_1190A</name>
</gene>
<protein>
    <recommendedName>
        <fullName evidence="3">DUF7312 domain-containing protein</fullName>
    </recommendedName>
</protein>
<dbReference type="InterPro" id="IPR055736">
    <property type="entry name" value="DUF7312"/>
</dbReference>
<name>A0A1U7EUM3_NATPD</name>
<organism evidence="4 5">
    <name type="scientific">Natronomonas pharaonis (strain ATCC 35678 / DSM 2160 / CIP 103997 / JCM 8858 / NBRC 14720 / NCIMB 2260 / Gabara)</name>
    <name type="common">Halobacterium pharaonis</name>
    <dbReference type="NCBI Taxonomy" id="348780"/>
    <lineage>
        <taxon>Archaea</taxon>
        <taxon>Methanobacteriati</taxon>
        <taxon>Methanobacteriota</taxon>
        <taxon>Stenosarchaea group</taxon>
        <taxon>Halobacteria</taxon>
        <taxon>Halobacteriales</taxon>
        <taxon>Natronomonadaceae</taxon>
        <taxon>Natronomonas</taxon>
    </lineage>
</organism>
<reference evidence="4 5" key="1">
    <citation type="journal article" date="2005" name="Genome Res.">
        <title>Living with two extremes: conclusions from the genome sequence of Natronomonas pharaonis.</title>
        <authorList>
            <person name="Falb M."/>
            <person name="Pfeiffer F."/>
            <person name="Palm P."/>
            <person name="Rodewald K."/>
            <person name="Hickmann V."/>
            <person name="Tittor J."/>
            <person name="Oesterhelt D."/>
        </authorList>
    </citation>
    <scope>NUCLEOTIDE SEQUENCE [LARGE SCALE GENOMIC DNA]</scope>
    <source>
        <strain evidence="5">ATCC 35678 / DSM 2160 / CIP 103997 / JCM 8858 / NBRC 14720 / NCIMB 2260 / Gabara</strain>
    </source>
</reference>
<dbReference type="eggNOG" id="arCOG09213">
    <property type="taxonomic scope" value="Archaea"/>
</dbReference>
<feature type="transmembrane region" description="Helical" evidence="2">
    <location>
        <begin position="50"/>
        <end position="69"/>
    </location>
</feature>
<dbReference type="RefSeq" id="WP_011322322.1">
    <property type="nucleotide sequence ID" value="NC_007426.1"/>
</dbReference>
<dbReference type="AlphaFoldDB" id="A0A1U7EUM3"/>
<proteinExistence type="predicted"/>
<evidence type="ECO:0000313" key="4">
    <source>
        <dbReference type="EMBL" id="CAI48686.1"/>
    </source>
</evidence>
<evidence type="ECO:0000256" key="2">
    <source>
        <dbReference type="SAM" id="Phobius"/>
    </source>
</evidence>
<sequence length="70" mass="7935">MSDSEEPPDEEWAYTLEDIEEREAEAEADAERERRQTEPIAAGDPSLENVFFVLLGVGFTLFIISRLFVG</sequence>
<keyword evidence="5" id="KW-1185">Reference proteome</keyword>
<accession>A0A1U7EUM3</accession>